<keyword evidence="12" id="KW-1185">Reference proteome</keyword>
<dbReference type="GO" id="GO:0006082">
    <property type="term" value="P:organic acid metabolic process"/>
    <property type="evidence" value="ECO:0007669"/>
    <property type="project" value="TreeGrafter"/>
</dbReference>
<keyword evidence="6 9" id="KW-0408">Iron</keyword>
<dbReference type="GO" id="GO:0008395">
    <property type="term" value="F:steroid hydroxylase activity"/>
    <property type="evidence" value="ECO:0007669"/>
    <property type="project" value="TreeGrafter"/>
</dbReference>
<sequence length="493" mass="56187">MELTTCVVAFVVFLVIYLWLHRSDPRLPPTPVRALPVVGHLFSLAQDTRQQFKQWRKQSGDIFSLYLGQSLVVVLNGYDLIKEALVKQAEFFSDRPPFFIDTVTGDSGKGVIFSSGALWKEQRSVSLSILRSFGMGKNVLAEKIQEEVDCYVKCLAGLKEKPTDIRLMTNISTSNIICSILIGRRFEYDDKQFQDLIHKLGNLSTEQRSGSVVNFFPWLRHLPGDIFKAKTLAMSTTAILKMLSGVLNEKKRQVVVDSNDVCNFIDAYIIERNKRTQAGVSTTLDDLNLLKITNDLFSAGTETTSTTIYWCILYMLNYPEVQKKVYEEIKDKVGTDRTPTIQDKTDLTYLRAVIMETQRLASIVPLSLTHMVSEKVTLRGYTLPKGTWILPNLDSVLHDKTTWGEDAMSFRPERFIDNDGKLKNPEQFIPFSIGRRACLGESLAKMELFLFLSNMFQRFQFLPADPRSIPSLAYRPAIVMTPHDYQVRVVERM</sequence>
<dbReference type="PANTHER" id="PTHR24300">
    <property type="entry name" value="CYTOCHROME P450 508A4-RELATED"/>
    <property type="match status" value="1"/>
</dbReference>
<dbReference type="Proteomes" id="UP000678393">
    <property type="component" value="Unassembled WGS sequence"/>
</dbReference>
<dbReference type="GO" id="GO:0006805">
    <property type="term" value="P:xenobiotic metabolic process"/>
    <property type="evidence" value="ECO:0007669"/>
    <property type="project" value="TreeGrafter"/>
</dbReference>
<dbReference type="InterPro" id="IPR008069">
    <property type="entry name" value="Cyt_P450_E_grp-I_CYP2D-like"/>
</dbReference>
<proteinExistence type="inferred from homology"/>
<comment type="similarity">
    <text evidence="3 10">Belongs to the cytochrome P450 family.</text>
</comment>
<reference evidence="11" key="1">
    <citation type="submission" date="2021-04" db="EMBL/GenBank/DDBJ databases">
        <authorList>
            <consortium name="Molecular Ecology Group"/>
        </authorList>
    </citation>
    <scope>NUCLEOTIDE SEQUENCE</scope>
</reference>
<dbReference type="SUPFAM" id="SSF48264">
    <property type="entry name" value="Cytochrome P450"/>
    <property type="match status" value="1"/>
</dbReference>
<keyword evidence="9 10" id="KW-0349">Heme</keyword>
<keyword evidence="7 10" id="KW-0503">Monooxygenase</keyword>
<evidence type="ECO:0000256" key="7">
    <source>
        <dbReference type="ARBA" id="ARBA00023033"/>
    </source>
</evidence>
<dbReference type="PRINTS" id="PR01686">
    <property type="entry name" value="EP450ICYP2D"/>
</dbReference>
<dbReference type="GO" id="GO:0016712">
    <property type="term" value="F:oxidoreductase activity, acting on paired donors, with incorporation or reduction of molecular oxygen, reduced flavin or flavoprotein as one donor, and incorporation of one atom of oxygen"/>
    <property type="evidence" value="ECO:0007669"/>
    <property type="project" value="InterPro"/>
</dbReference>
<evidence type="ECO:0000256" key="5">
    <source>
        <dbReference type="ARBA" id="ARBA00023002"/>
    </source>
</evidence>
<dbReference type="GO" id="GO:0016020">
    <property type="term" value="C:membrane"/>
    <property type="evidence" value="ECO:0007669"/>
    <property type="project" value="UniProtKB-SubCell"/>
</dbReference>
<dbReference type="InterPro" id="IPR017972">
    <property type="entry name" value="Cyt_P450_CS"/>
</dbReference>
<evidence type="ECO:0000256" key="6">
    <source>
        <dbReference type="ARBA" id="ARBA00023004"/>
    </source>
</evidence>
<dbReference type="InterPro" id="IPR050182">
    <property type="entry name" value="Cytochrome_P450_fam2"/>
</dbReference>
<dbReference type="OrthoDB" id="2789670at2759"/>
<name>A0A8S3YK15_9EUPU</name>
<feature type="binding site" description="axial binding residue" evidence="9">
    <location>
        <position position="438"/>
    </location>
    <ligand>
        <name>heme</name>
        <dbReference type="ChEBI" id="CHEBI:30413"/>
    </ligand>
    <ligandPart>
        <name>Fe</name>
        <dbReference type="ChEBI" id="CHEBI:18248"/>
    </ligandPart>
</feature>
<keyword evidence="4 9" id="KW-0479">Metal-binding</keyword>
<dbReference type="InterPro" id="IPR036396">
    <property type="entry name" value="Cyt_P450_sf"/>
</dbReference>
<evidence type="ECO:0000256" key="10">
    <source>
        <dbReference type="RuleBase" id="RU000461"/>
    </source>
</evidence>
<dbReference type="FunFam" id="1.10.630.10:FF:000036">
    <property type="entry name" value="CYtochrome P450 family"/>
    <property type="match status" value="1"/>
</dbReference>
<evidence type="ECO:0008006" key="13">
    <source>
        <dbReference type="Google" id="ProtNLM"/>
    </source>
</evidence>
<evidence type="ECO:0000256" key="8">
    <source>
        <dbReference type="ARBA" id="ARBA00023136"/>
    </source>
</evidence>
<gene>
    <name evidence="11" type="ORF">CUNI_LOCUS888</name>
</gene>
<comment type="subcellular location">
    <subcellularLocation>
        <location evidence="2">Membrane</location>
    </subcellularLocation>
</comment>
<protein>
    <recommendedName>
        <fullName evidence="13">Cytochrome P450</fullName>
    </recommendedName>
</protein>
<dbReference type="GO" id="GO:0005506">
    <property type="term" value="F:iron ion binding"/>
    <property type="evidence" value="ECO:0007669"/>
    <property type="project" value="InterPro"/>
</dbReference>
<dbReference type="GO" id="GO:0005737">
    <property type="term" value="C:cytoplasm"/>
    <property type="evidence" value="ECO:0007669"/>
    <property type="project" value="TreeGrafter"/>
</dbReference>
<evidence type="ECO:0000256" key="3">
    <source>
        <dbReference type="ARBA" id="ARBA00010617"/>
    </source>
</evidence>
<dbReference type="Gene3D" id="1.10.630.10">
    <property type="entry name" value="Cytochrome P450"/>
    <property type="match status" value="1"/>
</dbReference>
<evidence type="ECO:0000256" key="2">
    <source>
        <dbReference type="ARBA" id="ARBA00004370"/>
    </source>
</evidence>
<dbReference type="PROSITE" id="PS00086">
    <property type="entry name" value="CYTOCHROME_P450"/>
    <property type="match status" value="1"/>
</dbReference>
<comment type="caution">
    <text evidence="11">The sequence shown here is derived from an EMBL/GenBank/DDBJ whole genome shotgun (WGS) entry which is preliminary data.</text>
</comment>
<evidence type="ECO:0000256" key="4">
    <source>
        <dbReference type="ARBA" id="ARBA00022723"/>
    </source>
</evidence>
<evidence type="ECO:0000256" key="1">
    <source>
        <dbReference type="ARBA" id="ARBA00001971"/>
    </source>
</evidence>
<organism evidence="11 12">
    <name type="scientific">Candidula unifasciata</name>
    <dbReference type="NCBI Taxonomy" id="100452"/>
    <lineage>
        <taxon>Eukaryota</taxon>
        <taxon>Metazoa</taxon>
        <taxon>Spiralia</taxon>
        <taxon>Lophotrochozoa</taxon>
        <taxon>Mollusca</taxon>
        <taxon>Gastropoda</taxon>
        <taxon>Heterobranchia</taxon>
        <taxon>Euthyneura</taxon>
        <taxon>Panpulmonata</taxon>
        <taxon>Eupulmonata</taxon>
        <taxon>Stylommatophora</taxon>
        <taxon>Helicina</taxon>
        <taxon>Helicoidea</taxon>
        <taxon>Geomitridae</taxon>
        <taxon>Candidula</taxon>
    </lineage>
</organism>
<dbReference type="PANTHER" id="PTHR24300:SF403">
    <property type="entry name" value="CYTOCHROME P450 306A1"/>
    <property type="match status" value="1"/>
</dbReference>
<dbReference type="InterPro" id="IPR001128">
    <property type="entry name" value="Cyt_P450"/>
</dbReference>
<evidence type="ECO:0000313" key="12">
    <source>
        <dbReference type="Proteomes" id="UP000678393"/>
    </source>
</evidence>
<evidence type="ECO:0000313" key="11">
    <source>
        <dbReference type="EMBL" id="CAG5115330.1"/>
    </source>
</evidence>
<dbReference type="PRINTS" id="PR00385">
    <property type="entry name" value="P450"/>
</dbReference>
<dbReference type="PRINTS" id="PR00463">
    <property type="entry name" value="EP450I"/>
</dbReference>
<evidence type="ECO:0000256" key="9">
    <source>
        <dbReference type="PIRSR" id="PIRSR602401-1"/>
    </source>
</evidence>
<dbReference type="GO" id="GO:0020037">
    <property type="term" value="F:heme binding"/>
    <property type="evidence" value="ECO:0007669"/>
    <property type="project" value="InterPro"/>
</dbReference>
<comment type="cofactor">
    <cofactor evidence="1 9">
        <name>heme</name>
        <dbReference type="ChEBI" id="CHEBI:30413"/>
    </cofactor>
</comment>
<dbReference type="AlphaFoldDB" id="A0A8S3YK15"/>
<keyword evidence="5 10" id="KW-0560">Oxidoreductase</keyword>
<keyword evidence="8" id="KW-0472">Membrane</keyword>
<dbReference type="EMBL" id="CAJHNH020000105">
    <property type="protein sequence ID" value="CAG5115330.1"/>
    <property type="molecule type" value="Genomic_DNA"/>
</dbReference>
<accession>A0A8S3YK15</accession>
<dbReference type="InterPro" id="IPR002401">
    <property type="entry name" value="Cyt_P450_E_grp-I"/>
</dbReference>
<dbReference type="Pfam" id="PF00067">
    <property type="entry name" value="p450"/>
    <property type="match status" value="1"/>
</dbReference>